<name>A0ABM8P8X2_9BURK</name>
<proteinExistence type="predicted"/>
<evidence type="ECO:0000313" key="1">
    <source>
        <dbReference type="EMBL" id="CAD6559489.1"/>
    </source>
</evidence>
<dbReference type="InterPro" id="IPR012441">
    <property type="entry name" value="DUF1643"/>
</dbReference>
<evidence type="ECO:0008006" key="3">
    <source>
        <dbReference type="Google" id="ProtNLM"/>
    </source>
</evidence>
<organism evidence="1 2">
    <name type="scientific">Paraburkholderia hiiakae</name>
    <dbReference type="NCBI Taxonomy" id="1081782"/>
    <lineage>
        <taxon>Bacteria</taxon>
        <taxon>Pseudomonadati</taxon>
        <taxon>Pseudomonadota</taxon>
        <taxon>Betaproteobacteria</taxon>
        <taxon>Burkholderiales</taxon>
        <taxon>Burkholderiaceae</taxon>
        <taxon>Paraburkholderia</taxon>
    </lineage>
</organism>
<sequence>MSALCMANLFAFCATDPSDMLAAEDPVGPENDQYLTGLARSATLVVAAWGNLGSHLGRDRAVRARIPNLHCLKITGAGQPHHPLHLPGTLRPIPFV</sequence>
<dbReference type="EMBL" id="CAJHCQ010000027">
    <property type="protein sequence ID" value="CAD6559489.1"/>
    <property type="molecule type" value="Genomic_DNA"/>
</dbReference>
<dbReference type="Proteomes" id="UP000656319">
    <property type="component" value="Unassembled WGS sequence"/>
</dbReference>
<keyword evidence="2" id="KW-1185">Reference proteome</keyword>
<accession>A0ABM8P8X2</accession>
<gene>
    <name evidence="1" type="ORF">LMG27952_06876</name>
</gene>
<protein>
    <recommendedName>
        <fullName evidence="3">DUF1643 domain-containing protein</fullName>
    </recommendedName>
</protein>
<evidence type="ECO:0000313" key="2">
    <source>
        <dbReference type="Proteomes" id="UP000656319"/>
    </source>
</evidence>
<reference evidence="1 2" key="1">
    <citation type="submission" date="2020-10" db="EMBL/GenBank/DDBJ databases">
        <authorList>
            <person name="Peeters C."/>
        </authorList>
    </citation>
    <scope>NUCLEOTIDE SEQUENCE [LARGE SCALE GENOMIC DNA]</scope>
    <source>
        <strain evidence="1 2">LMG 27952</strain>
    </source>
</reference>
<dbReference type="Pfam" id="PF07799">
    <property type="entry name" value="DUF1643"/>
    <property type="match status" value="1"/>
</dbReference>
<comment type="caution">
    <text evidence="1">The sequence shown here is derived from an EMBL/GenBank/DDBJ whole genome shotgun (WGS) entry which is preliminary data.</text>
</comment>